<reference evidence="3" key="1">
    <citation type="submission" date="2021-01" db="EMBL/GenBank/DDBJ databases">
        <authorList>
            <person name="Corre E."/>
            <person name="Pelletier E."/>
            <person name="Niang G."/>
            <person name="Scheremetjew M."/>
            <person name="Finn R."/>
            <person name="Kale V."/>
            <person name="Holt S."/>
            <person name="Cochrane G."/>
            <person name="Meng A."/>
            <person name="Brown T."/>
            <person name="Cohen L."/>
        </authorList>
    </citation>
    <scope>NUCLEOTIDE SEQUENCE</scope>
    <source>
        <strain evidence="3">CCMP3105</strain>
    </source>
</reference>
<keyword evidence="2" id="KW-1133">Transmembrane helix</keyword>
<accession>A0A7S4V223</accession>
<name>A0A7S4V223_9DINO</name>
<organism evidence="3">
    <name type="scientific">Alexandrium monilatum</name>
    <dbReference type="NCBI Taxonomy" id="311494"/>
    <lineage>
        <taxon>Eukaryota</taxon>
        <taxon>Sar</taxon>
        <taxon>Alveolata</taxon>
        <taxon>Dinophyceae</taxon>
        <taxon>Gonyaulacales</taxon>
        <taxon>Pyrocystaceae</taxon>
        <taxon>Alexandrium</taxon>
    </lineage>
</organism>
<evidence type="ECO:0000313" key="3">
    <source>
        <dbReference type="EMBL" id="CAE4585378.1"/>
    </source>
</evidence>
<dbReference type="EMBL" id="HBNR01031259">
    <property type="protein sequence ID" value="CAE4585378.1"/>
    <property type="molecule type" value="Transcribed_RNA"/>
</dbReference>
<keyword evidence="2" id="KW-0472">Membrane</keyword>
<gene>
    <name evidence="3" type="ORF">AMON00008_LOCUS21345</name>
</gene>
<dbReference type="AlphaFoldDB" id="A0A7S4V223"/>
<evidence type="ECO:0000256" key="1">
    <source>
        <dbReference type="SAM" id="MobiDB-lite"/>
    </source>
</evidence>
<keyword evidence="2" id="KW-0812">Transmembrane</keyword>
<sequence length="245" mass="27349">MEDYRADARRRWREQQGQGAASGSSGQGSTGAGPAAGRPASEQAAGRGSGGGERPILDQLHQQWILLTPVQQQQVVAGGLVALVVVIYGSRAVPLLALVALVLYLHTRLPRVASFEPFFREWFTQELFPRISQDLQRRLQERAKRETNLFDSLASQFKGWVMGKTEKLQASAWYELVVKHALPPAYADLFFMRTATVNLGSRSKGPRYVTFWGFHDRWMLSPLQGLSDEVVLLLDELARQSAQAR</sequence>
<feature type="transmembrane region" description="Helical" evidence="2">
    <location>
        <begin position="76"/>
        <end position="105"/>
    </location>
</feature>
<protein>
    <submittedName>
        <fullName evidence="3">Uncharacterized protein</fullName>
    </submittedName>
</protein>
<feature type="compositionally biased region" description="Low complexity" evidence="1">
    <location>
        <begin position="15"/>
        <end position="24"/>
    </location>
</feature>
<evidence type="ECO:0000256" key="2">
    <source>
        <dbReference type="SAM" id="Phobius"/>
    </source>
</evidence>
<feature type="region of interest" description="Disordered" evidence="1">
    <location>
        <begin position="1"/>
        <end position="53"/>
    </location>
</feature>
<proteinExistence type="predicted"/>